<protein>
    <submittedName>
        <fullName evidence="1">Uncharacterized protein</fullName>
    </submittedName>
</protein>
<dbReference type="RefSeq" id="WP_160659375.1">
    <property type="nucleotide sequence ID" value="NZ_QBIU01000002.1"/>
</dbReference>
<reference evidence="1 2" key="1">
    <citation type="submission" date="2019-12" db="EMBL/GenBank/DDBJ databases">
        <title>Multi-Generational Helicobacter saguini Isolates.</title>
        <authorList>
            <person name="Mannion A."/>
            <person name="Shen Z."/>
            <person name="Fox J.G."/>
        </authorList>
    </citation>
    <scope>NUCLEOTIDE SEQUENCE [LARGE SCALE GENOMIC DNA]</scope>
    <source>
        <strain evidence="2">16-048 (F4)</strain>
    </source>
</reference>
<gene>
    <name evidence="1" type="ORF">DCO61_11445</name>
</gene>
<proteinExistence type="predicted"/>
<evidence type="ECO:0000313" key="1">
    <source>
        <dbReference type="EMBL" id="MWV70583.1"/>
    </source>
</evidence>
<comment type="caution">
    <text evidence="1">The sequence shown here is derived from an EMBL/GenBank/DDBJ whole genome shotgun (WGS) entry which is preliminary data.</text>
</comment>
<dbReference type="AlphaFoldDB" id="A0A6L7DFB0"/>
<accession>A0A6L7DFB0</accession>
<dbReference type="Proteomes" id="UP000477070">
    <property type="component" value="Unassembled WGS sequence"/>
</dbReference>
<evidence type="ECO:0000313" key="2">
    <source>
        <dbReference type="Proteomes" id="UP000477070"/>
    </source>
</evidence>
<dbReference type="EMBL" id="QBIU01000002">
    <property type="protein sequence ID" value="MWV70583.1"/>
    <property type="molecule type" value="Genomic_DNA"/>
</dbReference>
<organism evidence="1 2">
    <name type="scientific">Helicobacter saguini</name>
    <dbReference type="NCBI Taxonomy" id="1548018"/>
    <lineage>
        <taxon>Bacteria</taxon>
        <taxon>Pseudomonadati</taxon>
        <taxon>Campylobacterota</taxon>
        <taxon>Epsilonproteobacteria</taxon>
        <taxon>Campylobacterales</taxon>
        <taxon>Helicobacteraceae</taxon>
        <taxon>Helicobacter</taxon>
    </lineage>
</organism>
<sequence length="56" mass="6507">MGDRHSQDKLIESRFNILSPKVINFETFVESRFFILSPSQHPILIKKSNTMSKEIA</sequence>
<name>A0A6L7DFB0_9HELI</name>